<dbReference type="SUPFAM" id="SSF56655">
    <property type="entry name" value="Carbohydrate phosphatase"/>
    <property type="match status" value="1"/>
</dbReference>
<dbReference type="EMBL" id="UINC01135119">
    <property type="protein sequence ID" value="SVD19080.1"/>
    <property type="molecule type" value="Genomic_DNA"/>
</dbReference>
<dbReference type="InterPro" id="IPR000760">
    <property type="entry name" value="Inositol_monophosphatase-like"/>
</dbReference>
<dbReference type="PANTHER" id="PTHR20854">
    <property type="entry name" value="INOSITOL MONOPHOSPHATASE"/>
    <property type="match status" value="1"/>
</dbReference>
<evidence type="ECO:0000313" key="4">
    <source>
        <dbReference type="EMBL" id="SVD19080.1"/>
    </source>
</evidence>
<sequence>MAELQNQLIDLLDIAKYAAREAGRYLANCPVGSRLIEEHLIRDTKLLADRESENIILDILRSQSDYSILTEETGLIKQSSKSTSKDPFWVVDPLDGSVNFSRDIPMCCTSIGLWSGNEPILGVVYDFNRGETFSGIANINASIDGKDIEVSETSNIQDAILCTGFPVNTDFSNRSLSDFVKHISDYKKVRLMGSAALSLAYVACGRVDSYIEEDIMLWDVAAGLALILGA</sequence>
<dbReference type="GO" id="GO:0046872">
    <property type="term" value="F:metal ion binding"/>
    <property type="evidence" value="ECO:0007669"/>
    <property type="project" value="UniProtKB-KW"/>
</dbReference>
<dbReference type="PROSITE" id="PS00629">
    <property type="entry name" value="IMP_1"/>
    <property type="match status" value="1"/>
</dbReference>
<dbReference type="Gene3D" id="3.40.190.80">
    <property type="match status" value="1"/>
</dbReference>
<organism evidence="4">
    <name type="scientific">marine metagenome</name>
    <dbReference type="NCBI Taxonomy" id="408172"/>
    <lineage>
        <taxon>unclassified sequences</taxon>
        <taxon>metagenomes</taxon>
        <taxon>ecological metagenomes</taxon>
    </lineage>
</organism>
<dbReference type="PRINTS" id="PR00377">
    <property type="entry name" value="IMPHPHTASES"/>
</dbReference>
<dbReference type="GO" id="GO:0006020">
    <property type="term" value="P:inositol metabolic process"/>
    <property type="evidence" value="ECO:0007669"/>
    <property type="project" value="TreeGrafter"/>
</dbReference>
<name>A0A382TAC6_9ZZZZ</name>
<dbReference type="AlphaFoldDB" id="A0A382TAC6"/>
<dbReference type="GO" id="GO:0008934">
    <property type="term" value="F:inositol monophosphate 1-phosphatase activity"/>
    <property type="evidence" value="ECO:0007669"/>
    <property type="project" value="TreeGrafter"/>
</dbReference>
<keyword evidence="3" id="KW-0460">Magnesium</keyword>
<evidence type="ECO:0000256" key="1">
    <source>
        <dbReference type="ARBA" id="ARBA00022723"/>
    </source>
</evidence>
<dbReference type="PANTHER" id="PTHR20854:SF4">
    <property type="entry name" value="INOSITOL-1-MONOPHOSPHATASE-RELATED"/>
    <property type="match status" value="1"/>
</dbReference>
<feature type="non-terminal residue" evidence="4">
    <location>
        <position position="230"/>
    </location>
</feature>
<proteinExistence type="predicted"/>
<keyword evidence="2" id="KW-0378">Hydrolase</keyword>
<evidence type="ECO:0000256" key="3">
    <source>
        <dbReference type="ARBA" id="ARBA00022842"/>
    </source>
</evidence>
<gene>
    <name evidence="4" type="ORF">METZ01_LOCUS371934</name>
</gene>
<protein>
    <recommendedName>
        <fullName evidence="5">Inositol-1-monophosphatase</fullName>
    </recommendedName>
</protein>
<evidence type="ECO:0000256" key="2">
    <source>
        <dbReference type="ARBA" id="ARBA00022801"/>
    </source>
</evidence>
<dbReference type="Gene3D" id="3.30.540.10">
    <property type="entry name" value="Fructose-1,6-Bisphosphatase, subunit A, domain 1"/>
    <property type="match status" value="1"/>
</dbReference>
<dbReference type="Pfam" id="PF00459">
    <property type="entry name" value="Inositol_P"/>
    <property type="match status" value="1"/>
</dbReference>
<evidence type="ECO:0008006" key="5">
    <source>
        <dbReference type="Google" id="ProtNLM"/>
    </source>
</evidence>
<dbReference type="GO" id="GO:0007165">
    <property type="term" value="P:signal transduction"/>
    <property type="evidence" value="ECO:0007669"/>
    <property type="project" value="TreeGrafter"/>
</dbReference>
<accession>A0A382TAC6</accession>
<keyword evidence="1" id="KW-0479">Metal-binding</keyword>
<dbReference type="InterPro" id="IPR020583">
    <property type="entry name" value="Inositol_monoP_metal-BS"/>
</dbReference>
<reference evidence="4" key="1">
    <citation type="submission" date="2018-05" db="EMBL/GenBank/DDBJ databases">
        <authorList>
            <person name="Lanie J.A."/>
            <person name="Ng W.-L."/>
            <person name="Kazmierczak K.M."/>
            <person name="Andrzejewski T.M."/>
            <person name="Davidsen T.M."/>
            <person name="Wayne K.J."/>
            <person name="Tettelin H."/>
            <person name="Glass J.I."/>
            <person name="Rusch D."/>
            <person name="Podicherti R."/>
            <person name="Tsui H.-C.T."/>
            <person name="Winkler M.E."/>
        </authorList>
    </citation>
    <scope>NUCLEOTIDE SEQUENCE</scope>
</reference>